<dbReference type="InterPro" id="IPR003018">
    <property type="entry name" value="GAF"/>
</dbReference>
<dbReference type="AlphaFoldDB" id="A0A316E9P4"/>
<dbReference type="InterPro" id="IPR029016">
    <property type="entry name" value="GAF-like_dom_sf"/>
</dbReference>
<dbReference type="InterPro" id="IPR029787">
    <property type="entry name" value="Nucleotide_cyclase"/>
</dbReference>
<organism evidence="2 3">
    <name type="scientific">Actinoplanes xinjiangensis</name>
    <dbReference type="NCBI Taxonomy" id="512350"/>
    <lineage>
        <taxon>Bacteria</taxon>
        <taxon>Bacillati</taxon>
        <taxon>Actinomycetota</taxon>
        <taxon>Actinomycetes</taxon>
        <taxon>Micromonosporales</taxon>
        <taxon>Micromonosporaceae</taxon>
        <taxon>Actinoplanes</taxon>
    </lineage>
</organism>
<dbReference type="NCBIfam" id="TIGR00254">
    <property type="entry name" value="GGDEF"/>
    <property type="match status" value="1"/>
</dbReference>
<dbReference type="SUPFAM" id="SSF55781">
    <property type="entry name" value="GAF domain-like"/>
    <property type="match status" value="2"/>
</dbReference>
<reference evidence="2 3" key="1">
    <citation type="submission" date="2018-05" db="EMBL/GenBank/DDBJ databases">
        <title>Genomic Encyclopedia of Archaeal and Bacterial Type Strains, Phase II (KMG-II): from individual species to whole genera.</title>
        <authorList>
            <person name="Goeker M."/>
        </authorList>
    </citation>
    <scope>NUCLEOTIDE SEQUENCE [LARGE SCALE GENOMIC DNA]</scope>
    <source>
        <strain evidence="2 3">DSM 45184</strain>
    </source>
</reference>
<dbReference type="PANTHER" id="PTHR45138">
    <property type="entry name" value="REGULATORY COMPONENTS OF SENSORY TRANSDUCTION SYSTEM"/>
    <property type="match status" value="1"/>
</dbReference>
<dbReference type="Pfam" id="PF01590">
    <property type="entry name" value="GAF"/>
    <property type="match status" value="1"/>
</dbReference>
<dbReference type="Pfam" id="PF13185">
    <property type="entry name" value="GAF_2"/>
    <property type="match status" value="1"/>
</dbReference>
<dbReference type="SMART" id="SM00267">
    <property type="entry name" value="GGDEF"/>
    <property type="match status" value="1"/>
</dbReference>
<dbReference type="GO" id="GO:0052621">
    <property type="term" value="F:diguanylate cyclase activity"/>
    <property type="evidence" value="ECO:0007669"/>
    <property type="project" value="TreeGrafter"/>
</dbReference>
<dbReference type="PANTHER" id="PTHR45138:SF9">
    <property type="entry name" value="DIGUANYLATE CYCLASE DGCM-RELATED"/>
    <property type="match status" value="1"/>
</dbReference>
<dbReference type="Pfam" id="PF00990">
    <property type="entry name" value="GGDEF"/>
    <property type="match status" value="1"/>
</dbReference>
<dbReference type="InterPro" id="IPR043128">
    <property type="entry name" value="Rev_trsase/Diguanyl_cyclase"/>
</dbReference>
<comment type="caution">
    <text evidence="2">The sequence shown here is derived from an EMBL/GenBank/DDBJ whole genome shotgun (WGS) entry which is preliminary data.</text>
</comment>
<dbReference type="Gene3D" id="3.30.70.270">
    <property type="match status" value="1"/>
</dbReference>
<dbReference type="InterPro" id="IPR000160">
    <property type="entry name" value="GGDEF_dom"/>
</dbReference>
<evidence type="ECO:0000313" key="3">
    <source>
        <dbReference type="Proteomes" id="UP000245697"/>
    </source>
</evidence>
<protein>
    <submittedName>
        <fullName evidence="2">Diguanylate cyclase (GGDEF)-like protein</fullName>
    </submittedName>
</protein>
<name>A0A316E9P4_9ACTN</name>
<sequence>MTAGPALAGLLRTAVGSAEQRIDRALTVLVEQLGMEVAYVSEFRDGQRVVTHSVSAAAEPALPIGTTHPVEETLCHLVAYGGLPVLVGDAAADPVMGGHPHTVAFGVAAHAGVPLTVEGRVRGALCCAATTPVRTLNPRDEATLNAVAGYLTDLLTDDVRAPGEPGLRQLAAAVAAGQDLQTLTRPLLQLLQEITGLDSTFLTLVDTSADELVIAYAHNGGDLVIAEGDTSSWQESLCRRALEEGRIEVTDVSATWPSATVGRQMGITSFVCVPVRDAHDELLGTLCGVSSNPARVGEQNLAIMATFAQLLSAQLARETAHHLQAARATVIEHRMNSLREAAERDSLTGLCNRAGINRWLHKALDQIAVGRQRLSVAFIDLDRFKTVNDTYGHATGDEVLRGLAASLARTGRTGDLHGRLGGDEFIVAALLPADACVDGWTARVRAAAVAAVDDVHVRGSVGVVTREPGTPATSVEDVLDQADQAMYREKHAQARTA</sequence>
<dbReference type="SUPFAM" id="SSF55073">
    <property type="entry name" value="Nucleotide cyclase"/>
    <property type="match status" value="1"/>
</dbReference>
<dbReference type="SMART" id="SM00065">
    <property type="entry name" value="GAF"/>
    <property type="match status" value="2"/>
</dbReference>
<dbReference type="Proteomes" id="UP000245697">
    <property type="component" value="Unassembled WGS sequence"/>
</dbReference>
<accession>A0A316E9P4</accession>
<dbReference type="EMBL" id="QGGR01000056">
    <property type="protein sequence ID" value="PWK27220.1"/>
    <property type="molecule type" value="Genomic_DNA"/>
</dbReference>
<keyword evidence="3" id="KW-1185">Reference proteome</keyword>
<evidence type="ECO:0000313" key="2">
    <source>
        <dbReference type="EMBL" id="PWK27220.1"/>
    </source>
</evidence>
<dbReference type="CDD" id="cd01949">
    <property type="entry name" value="GGDEF"/>
    <property type="match status" value="1"/>
</dbReference>
<dbReference type="Gene3D" id="3.30.450.40">
    <property type="match status" value="2"/>
</dbReference>
<feature type="domain" description="GGDEF" evidence="1">
    <location>
        <begin position="372"/>
        <end position="497"/>
    </location>
</feature>
<evidence type="ECO:0000259" key="1">
    <source>
        <dbReference type="PROSITE" id="PS50887"/>
    </source>
</evidence>
<proteinExistence type="predicted"/>
<gene>
    <name evidence="2" type="ORF">BC793_1562</name>
</gene>
<dbReference type="PROSITE" id="PS50887">
    <property type="entry name" value="GGDEF"/>
    <property type="match status" value="1"/>
</dbReference>
<dbReference type="InterPro" id="IPR050469">
    <property type="entry name" value="Diguanylate_Cyclase"/>
</dbReference>